<name>A0AAN9PZ97_CLITE</name>
<sequence>MGRLCFSSQGLISLSSNSGVLDTWILSILNPSLPIAWDGFDSFKVMVDGQVVDPPLSDDEELQRILMMKMWSLNRMPLQLLLMMPLGHSLFFL</sequence>
<keyword evidence="2" id="KW-1185">Reference proteome</keyword>
<dbReference type="Proteomes" id="UP001359559">
    <property type="component" value="Unassembled WGS sequence"/>
</dbReference>
<accession>A0AAN9PZ97</accession>
<dbReference type="EMBL" id="JAYKXN010000001">
    <property type="protein sequence ID" value="KAK7318155.1"/>
    <property type="molecule type" value="Genomic_DNA"/>
</dbReference>
<evidence type="ECO:0000313" key="2">
    <source>
        <dbReference type="Proteomes" id="UP001359559"/>
    </source>
</evidence>
<dbReference type="AlphaFoldDB" id="A0AAN9PZ97"/>
<organism evidence="1 2">
    <name type="scientific">Clitoria ternatea</name>
    <name type="common">Butterfly pea</name>
    <dbReference type="NCBI Taxonomy" id="43366"/>
    <lineage>
        <taxon>Eukaryota</taxon>
        <taxon>Viridiplantae</taxon>
        <taxon>Streptophyta</taxon>
        <taxon>Embryophyta</taxon>
        <taxon>Tracheophyta</taxon>
        <taxon>Spermatophyta</taxon>
        <taxon>Magnoliopsida</taxon>
        <taxon>eudicotyledons</taxon>
        <taxon>Gunneridae</taxon>
        <taxon>Pentapetalae</taxon>
        <taxon>rosids</taxon>
        <taxon>fabids</taxon>
        <taxon>Fabales</taxon>
        <taxon>Fabaceae</taxon>
        <taxon>Papilionoideae</taxon>
        <taxon>50 kb inversion clade</taxon>
        <taxon>NPAAA clade</taxon>
        <taxon>indigoferoid/millettioid clade</taxon>
        <taxon>Phaseoleae</taxon>
        <taxon>Clitoria</taxon>
    </lineage>
</organism>
<proteinExistence type="predicted"/>
<gene>
    <name evidence="1" type="ORF">RJT34_02854</name>
</gene>
<reference evidence="1 2" key="1">
    <citation type="submission" date="2024-01" db="EMBL/GenBank/DDBJ databases">
        <title>The genomes of 5 underutilized Papilionoideae crops provide insights into root nodulation and disease resistance.</title>
        <authorList>
            <person name="Yuan L."/>
        </authorList>
    </citation>
    <scope>NUCLEOTIDE SEQUENCE [LARGE SCALE GENOMIC DNA]</scope>
    <source>
        <strain evidence="1">LY-2023</strain>
        <tissue evidence="1">Leaf</tissue>
    </source>
</reference>
<evidence type="ECO:0000313" key="1">
    <source>
        <dbReference type="EMBL" id="KAK7318155.1"/>
    </source>
</evidence>
<protein>
    <submittedName>
        <fullName evidence="1">Uncharacterized protein</fullName>
    </submittedName>
</protein>
<comment type="caution">
    <text evidence="1">The sequence shown here is derived from an EMBL/GenBank/DDBJ whole genome shotgun (WGS) entry which is preliminary data.</text>
</comment>